<evidence type="ECO:0000313" key="2">
    <source>
        <dbReference type="Proteomes" id="UP000664477"/>
    </source>
</evidence>
<name>A0A939NA76_PRORE</name>
<accession>A0A939NA76</accession>
<gene>
    <name evidence="1" type="ORF">J4727_03905</name>
</gene>
<proteinExistence type="predicted"/>
<comment type="caution">
    <text evidence="1">The sequence shown here is derived from an EMBL/GenBank/DDBJ whole genome shotgun (WGS) entry which is preliminary data.</text>
</comment>
<protein>
    <submittedName>
        <fullName evidence="1">Uncharacterized protein</fullName>
    </submittedName>
</protein>
<dbReference type="Proteomes" id="UP000664477">
    <property type="component" value="Unassembled WGS sequence"/>
</dbReference>
<evidence type="ECO:0000313" key="1">
    <source>
        <dbReference type="EMBL" id="MBO1915903.1"/>
    </source>
</evidence>
<sequence>MVDYDNGVMTNYRILTRLEALKKVPFVVVADNLMSSTALCRLVLPVTTIFEDTSLMAGYVANMFN</sequence>
<dbReference type="SUPFAM" id="SSF53706">
    <property type="entry name" value="Formate dehydrogenase/DMSO reductase, domains 1-3"/>
    <property type="match status" value="1"/>
</dbReference>
<reference evidence="1" key="1">
    <citation type="submission" date="2021-03" db="EMBL/GenBank/DDBJ databases">
        <title>Molecular epidemiology and mechanisms of colistin and carbapenem resistance in Enterobacteriaceae from clinical isolates, the environment and porcine samples in Pretoria, South Africa.</title>
        <authorList>
            <person name="Bogoshi D."/>
            <person name="Mbelle N.M."/>
            <person name="Naidoo V."/>
            <person name="Osei Sekyere J."/>
        </authorList>
    </citation>
    <scope>NUCLEOTIDE SEQUENCE</scope>
    <source>
        <strain evidence="1">C052</strain>
    </source>
</reference>
<dbReference type="Gene3D" id="3.40.50.740">
    <property type="match status" value="1"/>
</dbReference>
<dbReference type="AlphaFoldDB" id="A0A939NA76"/>
<dbReference type="EMBL" id="JAGETQ010000011">
    <property type="protein sequence ID" value="MBO1915903.1"/>
    <property type="molecule type" value="Genomic_DNA"/>
</dbReference>
<organism evidence="1 2">
    <name type="scientific">Providencia rettgeri</name>
    <dbReference type="NCBI Taxonomy" id="587"/>
    <lineage>
        <taxon>Bacteria</taxon>
        <taxon>Pseudomonadati</taxon>
        <taxon>Pseudomonadota</taxon>
        <taxon>Gammaproteobacteria</taxon>
        <taxon>Enterobacterales</taxon>
        <taxon>Morganellaceae</taxon>
        <taxon>Providencia</taxon>
    </lineage>
</organism>